<feature type="region of interest" description="Disordered" evidence="8">
    <location>
        <begin position="271"/>
        <end position="293"/>
    </location>
</feature>
<feature type="site" description="Lowers pKa of active site Tyr" evidence="7">
    <location>
        <position position="78"/>
    </location>
</feature>
<dbReference type="Proteomes" id="UP000262073">
    <property type="component" value="Chromosome"/>
</dbReference>
<evidence type="ECO:0000256" key="5">
    <source>
        <dbReference type="PIRSR" id="PIRSR000097-1"/>
    </source>
</evidence>
<evidence type="ECO:0000313" key="11">
    <source>
        <dbReference type="Proteomes" id="UP000262073"/>
    </source>
</evidence>
<dbReference type="Pfam" id="PF00248">
    <property type="entry name" value="Aldo_ket_red"/>
    <property type="match status" value="1"/>
</dbReference>
<protein>
    <submittedName>
        <fullName evidence="10">Aldo/keto reductase</fullName>
    </submittedName>
</protein>
<dbReference type="SUPFAM" id="SSF51430">
    <property type="entry name" value="NAD(P)-linked oxidoreductase"/>
    <property type="match status" value="1"/>
</dbReference>
<name>A0A346NIK7_9ALTE</name>
<dbReference type="InterPro" id="IPR036812">
    <property type="entry name" value="NAD(P)_OxRdtase_dom_sf"/>
</dbReference>
<feature type="domain" description="NADP-dependent oxidoreductase" evidence="9">
    <location>
        <begin position="15"/>
        <end position="270"/>
    </location>
</feature>
<feature type="compositionally biased region" description="Polar residues" evidence="8">
    <location>
        <begin position="283"/>
        <end position="293"/>
    </location>
</feature>
<evidence type="ECO:0000256" key="8">
    <source>
        <dbReference type="SAM" id="MobiDB-lite"/>
    </source>
</evidence>
<dbReference type="PIRSF" id="PIRSF000097">
    <property type="entry name" value="AKR"/>
    <property type="match status" value="1"/>
</dbReference>
<dbReference type="PANTHER" id="PTHR43827">
    <property type="entry name" value="2,5-DIKETO-D-GLUCONIC ACID REDUCTASE"/>
    <property type="match status" value="1"/>
</dbReference>
<keyword evidence="3" id="KW-0560">Oxidoreductase</keyword>
<comment type="similarity">
    <text evidence="1">Belongs to the aldo/keto reductase family.</text>
</comment>
<feature type="active site" description="Proton donor" evidence="5">
    <location>
        <position position="53"/>
    </location>
</feature>
<dbReference type="EMBL" id="CP031769">
    <property type="protein sequence ID" value="AXR05364.1"/>
    <property type="molecule type" value="Genomic_DNA"/>
</dbReference>
<evidence type="ECO:0000256" key="4">
    <source>
        <dbReference type="ARBA" id="ARBA00049445"/>
    </source>
</evidence>
<evidence type="ECO:0000259" key="9">
    <source>
        <dbReference type="Pfam" id="PF00248"/>
    </source>
</evidence>
<proteinExistence type="inferred from homology"/>
<dbReference type="PROSITE" id="PS00798">
    <property type="entry name" value="ALDOKETO_REDUCTASE_1"/>
    <property type="match status" value="1"/>
</dbReference>
<dbReference type="CDD" id="cd19071">
    <property type="entry name" value="AKR_AKR1-5-like"/>
    <property type="match status" value="1"/>
</dbReference>
<dbReference type="RefSeq" id="WP_117315354.1">
    <property type="nucleotide sequence ID" value="NZ_CP031769.1"/>
</dbReference>
<dbReference type="InterPro" id="IPR023210">
    <property type="entry name" value="NADP_OxRdtase_dom"/>
</dbReference>
<evidence type="ECO:0000256" key="6">
    <source>
        <dbReference type="PIRSR" id="PIRSR000097-2"/>
    </source>
</evidence>
<dbReference type="PROSITE" id="PS00062">
    <property type="entry name" value="ALDOKETO_REDUCTASE_2"/>
    <property type="match status" value="1"/>
</dbReference>
<dbReference type="PANTHER" id="PTHR43827:SF3">
    <property type="entry name" value="NADP-DEPENDENT OXIDOREDUCTASE DOMAIN-CONTAINING PROTEIN"/>
    <property type="match status" value="1"/>
</dbReference>
<evidence type="ECO:0000256" key="1">
    <source>
        <dbReference type="ARBA" id="ARBA00007905"/>
    </source>
</evidence>
<dbReference type="KEGG" id="salm:D0Y50_02660"/>
<evidence type="ECO:0000256" key="3">
    <source>
        <dbReference type="ARBA" id="ARBA00023002"/>
    </source>
</evidence>
<comment type="catalytic activity">
    <reaction evidence="4">
        <text>hydroxyacetone + NADP(+) = methylglyoxal + NADPH + H(+)</text>
        <dbReference type="Rhea" id="RHEA:27986"/>
        <dbReference type="ChEBI" id="CHEBI:15378"/>
        <dbReference type="ChEBI" id="CHEBI:17158"/>
        <dbReference type="ChEBI" id="CHEBI:27957"/>
        <dbReference type="ChEBI" id="CHEBI:57783"/>
        <dbReference type="ChEBI" id="CHEBI:58349"/>
    </reaction>
</comment>
<dbReference type="GO" id="GO:0016616">
    <property type="term" value="F:oxidoreductase activity, acting on the CH-OH group of donors, NAD or NADP as acceptor"/>
    <property type="evidence" value="ECO:0007669"/>
    <property type="project" value="UniProtKB-ARBA"/>
</dbReference>
<dbReference type="AlphaFoldDB" id="A0A346NIK7"/>
<keyword evidence="2" id="KW-0521">NADP</keyword>
<reference evidence="10 11" key="1">
    <citation type="submission" date="2018-08" db="EMBL/GenBank/DDBJ databases">
        <title>Salinimonas sediminis sp. nov., a piezophilic bacterium isolated from a deep-sea sediment sample from the New Britain Trench.</title>
        <authorList>
            <person name="Cao J."/>
        </authorList>
    </citation>
    <scope>NUCLEOTIDE SEQUENCE [LARGE SCALE GENOMIC DNA]</scope>
    <source>
        <strain evidence="10 11">N102</strain>
    </source>
</reference>
<accession>A0A346NIK7</accession>
<organism evidence="10 11">
    <name type="scientific">Salinimonas sediminis</name>
    <dbReference type="NCBI Taxonomy" id="2303538"/>
    <lineage>
        <taxon>Bacteria</taxon>
        <taxon>Pseudomonadati</taxon>
        <taxon>Pseudomonadota</taxon>
        <taxon>Gammaproteobacteria</taxon>
        <taxon>Alteromonadales</taxon>
        <taxon>Alteromonadaceae</taxon>
        <taxon>Alteromonas/Salinimonas group</taxon>
        <taxon>Salinimonas</taxon>
    </lineage>
</organism>
<dbReference type="InterPro" id="IPR018170">
    <property type="entry name" value="Aldo/ket_reductase_CS"/>
</dbReference>
<evidence type="ECO:0000313" key="10">
    <source>
        <dbReference type="EMBL" id="AXR05364.1"/>
    </source>
</evidence>
<evidence type="ECO:0000256" key="2">
    <source>
        <dbReference type="ARBA" id="ARBA00022857"/>
    </source>
</evidence>
<sequence length="293" mass="32920">MQNIQLSDGRAIPQIGFGTAAIGEMHQDDGFVKETILKAIDAGYRHIDTAAFYGNERSVGKAIAESGMARDQFFITTKVWDTQQGYQPTLRAMEQSLERLQMDYADLYLVHWPYPEKTRPTWQAMEKLHAEGLAKSLGLSNFRKQDIQQLMDFAEIKPVYNQLELHPYLTQKQLVEYCESKGIVVSCWSPLGTGSWSGVEKSEKPIADSVITALAEKYQVSAGQIILKWDVEQGRIAIPKSESDENIAANLALDGFSLTDEELTQIDQLNQDKRYGGDPDNAWQDNLNSPVPE</sequence>
<dbReference type="PRINTS" id="PR00069">
    <property type="entry name" value="ALDKETRDTASE"/>
</dbReference>
<evidence type="ECO:0000256" key="7">
    <source>
        <dbReference type="PIRSR" id="PIRSR000097-3"/>
    </source>
</evidence>
<feature type="binding site" evidence="6">
    <location>
        <position position="111"/>
    </location>
    <ligand>
        <name>substrate</name>
    </ligand>
</feature>
<dbReference type="InterPro" id="IPR020471">
    <property type="entry name" value="AKR"/>
</dbReference>
<dbReference type="FunFam" id="3.20.20.100:FF:000002">
    <property type="entry name" value="2,5-diketo-D-gluconic acid reductase A"/>
    <property type="match status" value="1"/>
</dbReference>
<keyword evidence="11" id="KW-1185">Reference proteome</keyword>
<dbReference type="OrthoDB" id="9804790at2"/>
<gene>
    <name evidence="10" type="ORF">D0Y50_02660</name>
</gene>
<dbReference type="Gene3D" id="3.20.20.100">
    <property type="entry name" value="NADP-dependent oxidoreductase domain"/>
    <property type="match status" value="1"/>
</dbReference>